<dbReference type="Gene3D" id="3.40.630.30">
    <property type="match status" value="1"/>
</dbReference>
<dbReference type="Proteomes" id="UP000031339">
    <property type="component" value="Unassembled WGS sequence"/>
</dbReference>
<organism evidence="1 2">
    <name type="scientific">Streptococcus constellatus</name>
    <dbReference type="NCBI Taxonomy" id="76860"/>
    <lineage>
        <taxon>Bacteria</taxon>
        <taxon>Bacillati</taxon>
        <taxon>Bacillota</taxon>
        <taxon>Bacilli</taxon>
        <taxon>Lactobacillales</taxon>
        <taxon>Streptococcaceae</taxon>
        <taxon>Streptococcus</taxon>
        <taxon>Streptococcus anginosus group</taxon>
    </lineage>
</organism>
<dbReference type="SUPFAM" id="SSF55729">
    <property type="entry name" value="Acyl-CoA N-acyltransferases (Nat)"/>
    <property type="match status" value="1"/>
</dbReference>
<dbReference type="InterPro" id="IPR000182">
    <property type="entry name" value="GNAT_dom"/>
</dbReference>
<evidence type="ECO:0000313" key="1">
    <source>
        <dbReference type="EMBL" id="KIC78554.1"/>
    </source>
</evidence>
<dbReference type="PANTHER" id="PTHR43415">
    <property type="entry name" value="SPERMIDINE N(1)-ACETYLTRANSFERASE"/>
    <property type="match status" value="1"/>
</dbReference>
<dbReference type="CDD" id="cd04301">
    <property type="entry name" value="NAT_SF"/>
    <property type="match status" value="1"/>
</dbReference>
<accession>A0A0C1HMN3</accession>
<dbReference type="Pfam" id="PF00583">
    <property type="entry name" value="Acetyltransf_1"/>
    <property type="match status" value="1"/>
</dbReference>
<name>A0A0C1HMN3_STRCV</name>
<protein>
    <submittedName>
        <fullName evidence="1">Histone acetyltransferase</fullName>
    </submittedName>
</protein>
<dbReference type="InterPro" id="IPR016181">
    <property type="entry name" value="Acyl_CoA_acyltransferase"/>
</dbReference>
<dbReference type="OrthoDB" id="95248at2"/>
<dbReference type="PROSITE" id="PS51186">
    <property type="entry name" value="GNAT"/>
    <property type="match status" value="1"/>
</dbReference>
<dbReference type="PANTHER" id="PTHR43415:SF3">
    <property type="entry name" value="GNAT-FAMILY ACETYLTRANSFERASE"/>
    <property type="match status" value="1"/>
</dbReference>
<dbReference type="EMBL" id="JWIY01000001">
    <property type="protein sequence ID" value="KIC78554.1"/>
    <property type="molecule type" value="Genomic_DNA"/>
</dbReference>
<gene>
    <name evidence="1" type="ORF">RN79_03025</name>
</gene>
<dbReference type="STRING" id="862969.SCI_0886"/>
<keyword evidence="1" id="KW-0808">Transferase</keyword>
<dbReference type="RefSeq" id="WP_003034555.1">
    <property type="nucleotide sequence ID" value="NZ_CP029207.1"/>
</dbReference>
<dbReference type="AlphaFoldDB" id="A0A0C1HMN3"/>
<dbReference type="eggNOG" id="COG1670">
    <property type="taxonomic scope" value="Bacteria"/>
</dbReference>
<reference evidence="1 2" key="1">
    <citation type="submission" date="2014-12" db="EMBL/GenBank/DDBJ databases">
        <title>Partial genome sequence of Streptococcus constellatus KCOM 1650 (= ChDC B144).</title>
        <authorList>
            <person name="Kook J.-K."/>
            <person name="Park S.-N."/>
            <person name="Lim Y.K."/>
            <person name="Jo E."/>
        </authorList>
    </citation>
    <scope>NUCLEOTIDE SEQUENCE [LARGE SCALE GENOMIC DNA]</scope>
    <source>
        <strain evidence="1 2">KCOM 1650</strain>
    </source>
</reference>
<dbReference type="GO" id="GO:0016747">
    <property type="term" value="F:acyltransferase activity, transferring groups other than amino-acyl groups"/>
    <property type="evidence" value="ECO:0007669"/>
    <property type="project" value="InterPro"/>
</dbReference>
<evidence type="ECO:0000313" key="2">
    <source>
        <dbReference type="Proteomes" id="UP000031339"/>
    </source>
</evidence>
<proteinExistence type="predicted"/>
<comment type="caution">
    <text evidence="1">The sequence shown here is derived from an EMBL/GenBank/DDBJ whole genome shotgun (WGS) entry which is preliminary data.</text>
</comment>
<sequence>MIDMLEQPEYIAIHSSLRLRKYDGQAHLAFSWYQNPDVIRLIDGSREPYTLQRIKKMYDYLTQHGEVYFIEILINENWMPIGDVSFWQEDMPIVIGNSDYRGHGIGKTVVQALIERGRQLGYERLYVREIYDYNTASKKMFESVGFYPIEKTEKGHRYALDLLLPLSAIQPSQFYLSEEKLKQVQTWFDTKNISSLKPLPIKRFQDKIFFTDGHSRAFIAYQAGFEEIPVYAEKDDLNWEFYSYCLQVCDKIGIATIKDLENRILSVSDYKKNWLDWCQRVAKKFEE</sequence>